<dbReference type="STRING" id="37001.A0A1A9WG66"/>
<dbReference type="InterPro" id="IPR019184">
    <property type="entry name" value="Uncharacterised_TM-17"/>
</dbReference>
<dbReference type="VEuPathDB" id="VectorBase:GBRI018582"/>
<dbReference type="AlphaFoldDB" id="A0A1A9WG66"/>
<dbReference type="Proteomes" id="UP000091820">
    <property type="component" value="Unassembled WGS sequence"/>
</dbReference>
<evidence type="ECO:0000256" key="5">
    <source>
        <dbReference type="SAM" id="Phobius"/>
    </source>
</evidence>
<protein>
    <recommendedName>
        <fullName evidence="8">Very-long-chain 3-oxoacyl-CoA synthase</fullName>
    </recommendedName>
</protein>
<accession>A0A1A9WG66</accession>
<evidence type="ECO:0000313" key="6">
    <source>
        <dbReference type="EnsemblMetazoa" id="GBRI018582-PA"/>
    </source>
</evidence>
<comment type="subcellular location">
    <subcellularLocation>
        <location evidence="1">Membrane</location>
        <topology evidence="1">Multi-pass membrane protein</topology>
    </subcellularLocation>
</comment>
<keyword evidence="4 5" id="KW-0472">Membrane</keyword>
<sequence>MRKFQEVPYKPSLLLQVLMFCNVYFSAAWVGVYGFYILYNLFNFNDLHGNFVIMAYLFSAIVEYYRLYLGYKGNLKCRKRTTNVGREQMRIQCEQLGQSRN</sequence>
<evidence type="ECO:0008006" key="8">
    <source>
        <dbReference type="Google" id="ProtNLM"/>
    </source>
</evidence>
<name>A0A1A9WG66_9MUSC</name>
<evidence type="ECO:0000313" key="7">
    <source>
        <dbReference type="Proteomes" id="UP000091820"/>
    </source>
</evidence>
<evidence type="ECO:0000256" key="3">
    <source>
        <dbReference type="ARBA" id="ARBA00022989"/>
    </source>
</evidence>
<proteinExistence type="predicted"/>
<dbReference type="EnsemblMetazoa" id="GBRI018582-RA">
    <property type="protein sequence ID" value="GBRI018582-PA"/>
    <property type="gene ID" value="GBRI018582"/>
</dbReference>
<evidence type="ECO:0000256" key="4">
    <source>
        <dbReference type="ARBA" id="ARBA00023136"/>
    </source>
</evidence>
<feature type="transmembrane region" description="Helical" evidence="5">
    <location>
        <begin position="51"/>
        <end position="69"/>
    </location>
</feature>
<dbReference type="GO" id="GO:0016020">
    <property type="term" value="C:membrane"/>
    <property type="evidence" value="ECO:0007669"/>
    <property type="project" value="UniProtKB-SubCell"/>
</dbReference>
<dbReference type="Pfam" id="PF09799">
    <property type="entry name" value="Transmemb_17"/>
    <property type="match status" value="1"/>
</dbReference>
<reference evidence="7" key="1">
    <citation type="submission" date="2014-03" db="EMBL/GenBank/DDBJ databases">
        <authorList>
            <person name="Aksoy S."/>
            <person name="Warren W."/>
            <person name="Wilson R.K."/>
        </authorList>
    </citation>
    <scope>NUCLEOTIDE SEQUENCE [LARGE SCALE GENOMIC DNA]</scope>
    <source>
        <strain evidence="7">IAEA</strain>
    </source>
</reference>
<keyword evidence="2 5" id="KW-0812">Transmembrane</keyword>
<reference evidence="6" key="2">
    <citation type="submission" date="2020-05" db="UniProtKB">
        <authorList>
            <consortium name="EnsemblMetazoa"/>
        </authorList>
    </citation>
    <scope>IDENTIFICATION</scope>
    <source>
        <strain evidence="6">IAEA</strain>
    </source>
</reference>
<keyword evidence="3 5" id="KW-1133">Transmembrane helix</keyword>
<keyword evidence="7" id="KW-1185">Reference proteome</keyword>
<evidence type="ECO:0000256" key="1">
    <source>
        <dbReference type="ARBA" id="ARBA00004141"/>
    </source>
</evidence>
<organism evidence="6 7">
    <name type="scientific">Glossina brevipalpis</name>
    <dbReference type="NCBI Taxonomy" id="37001"/>
    <lineage>
        <taxon>Eukaryota</taxon>
        <taxon>Metazoa</taxon>
        <taxon>Ecdysozoa</taxon>
        <taxon>Arthropoda</taxon>
        <taxon>Hexapoda</taxon>
        <taxon>Insecta</taxon>
        <taxon>Pterygota</taxon>
        <taxon>Neoptera</taxon>
        <taxon>Endopterygota</taxon>
        <taxon>Diptera</taxon>
        <taxon>Brachycera</taxon>
        <taxon>Muscomorpha</taxon>
        <taxon>Hippoboscoidea</taxon>
        <taxon>Glossinidae</taxon>
        <taxon>Glossina</taxon>
    </lineage>
</organism>
<feature type="transmembrane region" description="Helical" evidence="5">
    <location>
        <begin position="12"/>
        <end position="39"/>
    </location>
</feature>
<evidence type="ECO:0000256" key="2">
    <source>
        <dbReference type="ARBA" id="ARBA00022692"/>
    </source>
</evidence>